<keyword evidence="4" id="KW-1185">Reference proteome</keyword>
<reference evidence="3" key="1">
    <citation type="submission" date="2022-11" db="EMBL/GenBank/DDBJ databases">
        <title>Draft genome sequence of Hoeflea poritis E7-10 and Hoeflea prorocentri PM5-8, separated from scleractinian coral Porites lutea and marine dinoflagellate.</title>
        <authorList>
            <person name="Zhang G."/>
            <person name="Wei Q."/>
            <person name="Cai L."/>
        </authorList>
    </citation>
    <scope>NUCLEOTIDE SEQUENCE</scope>
    <source>
        <strain evidence="3">PM5-8</strain>
    </source>
</reference>
<dbReference type="GO" id="GO:0016491">
    <property type="term" value="F:oxidoreductase activity"/>
    <property type="evidence" value="ECO:0007669"/>
    <property type="project" value="UniProtKB-KW"/>
</dbReference>
<feature type="domain" description="NADP-dependent oxidoreductase" evidence="2">
    <location>
        <begin position="16"/>
        <end position="340"/>
    </location>
</feature>
<dbReference type="PANTHER" id="PTHR43364">
    <property type="entry name" value="NADH-SPECIFIC METHYLGLYOXAL REDUCTASE-RELATED"/>
    <property type="match status" value="1"/>
</dbReference>
<dbReference type="CDD" id="cd19094">
    <property type="entry name" value="AKR_Tas-like"/>
    <property type="match status" value="1"/>
</dbReference>
<dbReference type="Gene3D" id="3.20.20.100">
    <property type="entry name" value="NADP-dependent oxidoreductase domain"/>
    <property type="match status" value="1"/>
</dbReference>
<evidence type="ECO:0000256" key="1">
    <source>
        <dbReference type="ARBA" id="ARBA00023002"/>
    </source>
</evidence>
<evidence type="ECO:0000313" key="3">
    <source>
        <dbReference type="EMBL" id="MDA5397261.1"/>
    </source>
</evidence>
<evidence type="ECO:0000313" key="4">
    <source>
        <dbReference type="Proteomes" id="UP001151234"/>
    </source>
</evidence>
<dbReference type="AlphaFoldDB" id="A0A9X3UIV6"/>
<dbReference type="PANTHER" id="PTHR43364:SF4">
    <property type="entry name" value="NAD(P)-LINKED OXIDOREDUCTASE SUPERFAMILY PROTEIN"/>
    <property type="match status" value="1"/>
</dbReference>
<dbReference type="Proteomes" id="UP001151234">
    <property type="component" value="Unassembled WGS sequence"/>
</dbReference>
<organism evidence="3 4">
    <name type="scientific">Hoeflea prorocentri</name>
    <dbReference type="NCBI Taxonomy" id="1922333"/>
    <lineage>
        <taxon>Bacteria</taxon>
        <taxon>Pseudomonadati</taxon>
        <taxon>Pseudomonadota</taxon>
        <taxon>Alphaproteobacteria</taxon>
        <taxon>Hyphomicrobiales</taxon>
        <taxon>Rhizobiaceae</taxon>
        <taxon>Hoeflea</taxon>
    </lineage>
</organism>
<gene>
    <name evidence="3" type="ORF">OQ273_01640</name>
</gene>
<evidence type="ECO:0000259" key="2">
    <source>
        <dbReference type="Pfam" id="PF00248"/>
    </source>
</evidence>
<proteinExistence type="predicted"/>
<dbReference type="EMBL" id="JAPJZI010000001">
    <property type="protein sequence ID" value="MDA5397261.1"/>
    <property type="molecule type" value="Genomic_DNA"/>
</dbReference>
<comment type="caution">
    <text evidence="3">The sequence shown here is derived from an EMBL/GenBank/DDBJ whole genome shotgun (WGS) entry which is preliminary data.</text>
</comment>
<name>A0A9X3UIV6_9HYPH</name>
<dbReference type="RefSeq" id="WP_267988727.1">
    <property type="nucleotide sequence ID" value="NZ_JAPJZI010000001.1"/>
</dbReference>
<accession>A0A9X3UIV6</accession>
<sequence length="347" mass="39161">MHYNELGRTGIMVSDICLGSMTWGSQNSEQEAHEQLDYAVGEGVNFIDTAEMYPTTPRLKETTGRTEEHIGTWLEIRADRDDLVIATKITGEGNKDVRDGKRVTGQMVREALEDSLKRLRTDYVDLYQLHWPNRGSYHFRKYWTFDATGQSPEDMDQEVADILGEVGRLRDEGKMRAFGLSNESAWGVMKFLEVSRKHDLPRVASVQNEYSLICRLFDLDMAEVSVHEDVGLMAFSPLAAGALSGKYLDGDIPEGSRRSMQPNLNGRYVENSERVIKRYADIAGRHGLNLAQMSLAFCRIRPFMMSTIIGATSMEQLKTDIAAKDVTLSDEVLADIQAVYREDPMPM</sequence>
<dbReference type="InterPro" id="IPR050523">
    <property type="entry name" value="AKR_Detox_Biosynth"/>
</dbReference>
<dbReference type="Pfam" id="PF00248">
    <property type="entry name" value="Aldo_ket_red"/>
    <property type="match status" value="1"/>
</dbReference>
<protein>
    <submittedName>
        <fullName evidence="3">Aldo/keto reductase</fullName>
    </submittedName>
</protein>
<keyword evidence="1" id="KW-0560">Oxidoreductase</keyword>
<dbReference type="InterPro" id="IPR036812">
    <property type="entry name" value="NAD(P)_OxRdtase_dom_sf"/>
</dbReference>
<dbReference type="InterPro" id="IPR023210">
    <property type="entry name" value="NADP_OxRdtase_dom"/>
</dbReference>
<dbReference type="SUPFAM" id="SSF51430">
    <property type="entry name" value="NAD(P)-linked oxidoreductase"/>
    <property type="match status" value="1"/>
</dbReference>